<dbReference type="Proteomes" id="UP000284706">
    <property type="component" value="Unassembled WGS sequence"/>
</dbReference>
<dbReference type="Pfam" id="PF20414">
    <property type="entry name" value="DUF6698"/>
    <property type="match status" value="1"/>
</dbReference>
<gene>
    <name evidence="2" type="ORF">CVT26_005456</name>
</gene>
<dbReference type="InterPro" id="IPR046521">
    <property type="entry name" value="DUF6698"/>
</dbReference>
<dbReference type="OrthoDB" id="3231188at2759"/>
<keyword evidence="3" id="KW-1185">Reference proteome</keyword>
<feature type="compositionally biased region" description="Low complexity" evidence="1">
    <location>
        <begin position="58"/>
        <end position="69"/>
    </location>
</feature>
<evidence type="ECO:0000313" key="3">
    <source>
        <dbReference type="Proteomes" id="UP000284706"/>
    </source>
</evidence>
<dbReference type="EMBL" id="NHYE01005311">
    <property type="protein sequence ID" value="PPQ74822.1"/>
    <property type="molecule type" value="Genomic_DNA"/>
</dbReference>
<feature type="region of interest" description="Disordered" evidence="1">
    <location>
        <begin position="1"/>
        <end position="69"/>
    </location>
</feature>
<feature type="region of interest" description="Disordered" evidence="1">
    <location>
        <begin position="449"/>
        <end position="532"/>
    </location>
</feature>
<reference evidence="2 3" key="1">
    <citation type="journal article" date="2018" name="Evol. Lett.">
        <title>Horizontal gene cluster transfer increased hallucinogenic mushroom diversity.</title>
        <authorList>
            <person name="Reynolds H.T."/>
            <person name="Vijayakumar V."/>
            <person name="Gluck-Thaler E."/>
            <person name="Korotkin H.B."/>
            <person name="Matheny P.B."/>
            <person name="Slot J.C."/>
        </authorList>
    </citation>
    <scope>NUCLEOTIDE SEQUENCE [LARGE SCALE GENOMIC DNA]</scope>
    <source>
        <strain evidence="2 3">SRW20</strain>
    </source>
</reference>
<feature type="region of interest" description="Disordered" evidence="1">
    <location>
        <begin position="115"/>
        <end position="138"/>
    </location>
</feature>
<feature type="compositionally biased region" description="Polar residues" evidence="1">
    <location>
        <begin position="1"/>
        <end position="57"/>
    </location>
</feature>
<comment type="caution">
    <text evidence="2">The sequence shown here is derived from an EMBL/GenBank/DDBJ whole genome shotgun (WGS) entry which is preliminary data.</text>
</comment>
<proteinExistence type="predicted"/>
<name>A0A409W8G4_9AGAR</name>
<dbReference type="AlphaFoldDB" id="A0A409W8G4"/>
<organism evidence="2 3">
    <name type="scientific">Gymnopilus dilepis</name>
    <dbReference type="NCBI Taxonomy" id="231916"/>
    <lineage>
        <taxon>Eukaryota</taxon>
        <taxon>Fungi</taxon>
        <taxon>Dikarya</taxon>
        <taxon>Basidiomycota</taxon>
        <taxon>Agaricomycotina</taxon>
        <taxon>Agaricomycetes</taxon>
        <taxon>Agaricomycetidae</taxon>
        <taxon>Agaricales</taxon>
        <taxon>Agaricineae</taxon>
        <taxon>Hymenogastraceae</taxon>
        <taxon>Gymnopilus</taxon>
    </lineage>
</organism>
<accession>A0A409W8G4</accession>
<protein>
    <submittedName>
        <fullName evidence="2">Uncharacterized protein</fullName>
    </submittedName>
</protein>
<feature type="compositionally biased region" description="Polar residues" evidence="1">
    <location>
        <begin position="466"/>
        <end position="477"/>
    </location>
</feature>
<dbReference type="InParanoid" id="A0A409W8G4"/>
<feature type="compositionally biased region" description="Basic residues" evidence="1">
    <location>
        <begin position="518"/>
        <end position="532"/>
    </location>
</feature>
<evidence type="ECO:0000313" key="2">
    <source>
        <dbReference type="EMBL" id="PPQ74822.1"/>
    </source>
</evidence>
<sequence>MSRSRVVSANTPSTQPRSTSATPGASAFSPQTTTSLAGASRSSSPIVATGSIPDSQNGSRSGSPMSFSSGASTFGVPNGADIKFVYEAYCRSQIKVAELENEVMVLKRQLADAKIDKRPSGDAESDVNAEGSVPTAEEISKRGRNHLVFSHMFQLDPSIFTSPRPSFNSTSLARYTSPENQVAGLTAELYERMPPALHEHMAAVPPAGKPCSMFVKLFRDAQSSSRSTILLNLRNEASLIFDLPAAYFSKSSSGPSRDTIPELQFLLGIDTSATGAAAYPRFPPVLYLNGNTLLIEGRFLNEYLFMIARTILFGKTAAKNKARAIARSSSSYLYVDQAVATTFGLIAAVAIFARYILSKDERFENDGIGPQTQINYAAEYEYYKRWLIEMSQNPASAAWIKHLVSRWDEEVFFVHNKAKKTLPTTTESEVIQIDDAEAIRRDLDQLHLASSAPPPSAETTPDTEPGSPQNTDSNEAAQSGPDPVISESQPDPEPPAPRTTRSRAQLSNPAAEASQPRGRGRAKRAAQGKKGN</sequence>
<evidence type="ECO:0000256" key="1">
    <source>
        <dbReference type="SAM" id="MobiDB-lite"/>
    </source>
</evidence>